<organism evidence="1 2">
    <name type="scientific">Pseudomonas viridiflava ICMP 13104</name>
    <dbReference type="NCBI Taxonomy" id="1198305"/>
    <lineage>
        <taxon>Bacteria</taxon>
        <taxon>Pseudomonadati</taxon>
        <taxon>Pseudomonadota</taxon>
        <taxon>Gammaproteobacteria</taxon>
        <taxon>Pseudomonadales</taxon>
        <taxon>Pseudomonadaceae</taxon>
        <taxon>Pseudomonas</taxon>
    </lineage>
</organism>
<keyword evidence="2" id="KW-1185">Reference proteome</keyword>
<comment type="caution">
    <text evidence="1">The sequence shown here is derived from an EMBL/GenBank/DDBJ whole genome shotgun (WGS) entry which is preliminary data.</text>
</comment>
<dbReference type="Proteomes" id="UP000053048">
    <property type="component" value="Unassembled WGS sequence"/>
</dbReference>
<dbReference type="AlphaFoldDB" id="A0A0W0H2M4"/>
<name>A0A0W0H2M4_PSEVI</name>
<proteinExistence type="predicted"/>
<accession>A0A0W0H2M4</accession>
<evidence type="ECO:0000313" key="1">
    <source>
        <dbReference type="EMBL" id="KTB55066.1"/>
    </source>
</evidence>
<evidence type="ECO:0008006" key="3">
    <source>
        <dbReference type="Google" id="ProtNLM"/>
    </source>
</evidence>
<reference evidence="1 2" key="1">
    <citation type="submission" date="2015-09" db="EMBL/GenBank/DDBJ databases">
        <title>Genome sequence of ICMP 13104.</title>
        <authorList>
            <person name="Visnovsky S."/>
            <person name="Lu A."/>
            <person name="Panda P."/>
            <person name="Pitman A."/>
        </authorList>
    </citation>
    <scope>NUCLEOTIDE SEQUENCE [LARGE SCALE GENOMIC DNA]</scope>
    <source>
        <strain evidence="1 2">ICMP 13104</strain>
    </source>
</reference>
<sequence length="127" mass="14196">MAPLLGWRSTLPRLGAGSVRTQWFPLPIFGTEDGLYVQWTRYAPSLAMKISYPCQVISIPYLSLSAVADGRTDNAEKIRQFQFKDIRPEATSEITDIADASLLLGHSKQEITKRVYRRIGAVAQPSK</sequence>
<evidence type="ECO:0000313" key="2">
    <source>
        <dbReference type="Proteomes" id="UP000053048"/>
    </source>
</evidence>
<gene>
    <name evidence="1" type="ORF">AO067_20870</name>
</gene>
<protein>
    <recommendedName>
        <fullName evidence="3">Integrase</fullName>
    </recommendedName>
</protein>
<dbReference type="EMBL" id="LKEJ01000193">
    <property type="protein sequence ID" value="KTB55066.1"/>
    <property type="molecule type" value="Genomic_DNA"/>
</dbReference>